<comment type="caution">
    <text evidence="1">The sequence shown here is derived from an EMBL/GenBank/DDBJ whole genome shotgun (WGS) entry which is preliminary data.</text>
</comment>
<proteinExistence type="predicted"/>
<evidence type="ECO:0000313" key="2">
    <source>
        <dbReference type="Proteomes" id="UP000094165"/>
    </source>
</evidence>
<protein>
    <recommendedName>
        <fullName evidence="3">DUF3081 domain-containing protein</fullName>
    </recommendedName>
</protein>
<gene>
    <name evidence="1" type="ORF">A130_13655</name>
</gene>
<dbReference type="Proteomes" id="UP000094165">
    <property type="component" value="Unassembled WGS sequence"/>
</dbReference>
<dbReference type="RefSeq" id="WP_017051481.1">
    <property type="nucleotide sequence ID" value="NZ_AJYW02000057.1"/>
</dbReference>
<sequence>MKCLHIDVLKMYLTKFEHKLDHKPNGQSMYTFYDGLVLNVYETGSIVFQGTAAHGDLAKQIQALIEQINAQVPA</sequence>
<name>A0A1E5D4R5_9VIBR</name>
<organism evidence="1 2">
    <name type="scientific">Vibrio genomosp. F6 str. FF-238</name>
    <dbReference type="NCBI Taxonomy" id="1191298"/>
    <lineage>
        <taxon>Bacteria</taxon>
        <taxon>Pseudomonadati</taxon>
        <taxon>Pseudomonadota</taxon>
        <taxon>Gammaproteobacteria</taxon>
        <taxon>Vibrionales</taxon>
        <taxon>Vibrionaceae</taxon>
        <taxon>Vibrio</taxon>
    </lineage>
</organism>
<reference evidence="1 2" key="1">
    <citation type="journal article" date="2012" name="Science">
        <title>Ecological populations of bacteria act as socially cohesive units of antibiotic production and resistance.</title>
        <authorList>
            <person name="Cordero O.X."/>
            <person name="Wildschutte H."/>
            <person name="Kirkup B."/>
            <person name="Proehl S."/>
            <person name="Ngo L."/>
            <person name="Hussain F."/>
            <person name="Le Roux F."/>
            <person name="Mincer T."/>
            <person name="Polz M.F."/>
        </authorList>
    </citation>
    <scope>NUCLEOTIDE SEQUENCE [LARGE SCALE GENOMIC DNA]</scope>
    <source>
        <strain evidence="1 2">FF-238</strain>
    </source>
</reference>
<keyword evidence="2" id="KW-1185">Reference proteome</keyword>
<evidence type="ECO:0008006" key="3">
    <source>
        <dbReference type="Google" id="ProtNLM"/>
    </source>
</evidence>
<evidence type="ECO:0000313" key="1">
    <source>
        <dbReference type="EMBL" id="OEE78175.1"/>
    </source>
</evidence>
<accession>A0A1E5D4R5</accession>
<dbReference type="EMBL" id="AJYW02000057">
    <property type="protein sequence ID" value="OEE78175.1"/>
    <property type="molecule type" value="Genomic_DNA"/>
</dbReference>
<dbReference type="AlphaFoldDB" id="A0A1E5D4R5"/>